<name>A0A291E503_9ENTR</name>
<feature type="region of interest" description="Disordered" evidence="1">
    <location>
        <begin position="1"/>
        <end position="24"/>
    </location>
</feature>
<dbReference type="Proteomes" id="UP000217979">
    <property type="component" value="Chromosome"/>
</dbReference>
<reference evidence="2 3" key="1">
    <citation type="submission" date="2017-09" db="EMBL/GenBank/DDBJ databases">
        <title>FDA dAtabase for Regulatory Grade micrObial Sequences (FDA-ARGOS): Supporting development and validation of Infectious Disease Dx tests.</title>
        <authorList>
            <person name="Minogue T."/>
            <person name="Wolcott M."/>
            <person name="Wasieloski L."/>
            <person name="Aguilar W."/>
            <person name="Moore D."/>
            <person name="Tallon L."/>
            <person name="Sadzewicz L."/>
            <person name="Ott S."/>
            <person name="Zhao X."/>
            <person name="Nagaraj S."/>
            <person name="Vavikolanu K."/>
            <person name="Aluvathingal J."/>
            <person name="Nadendla S."/>
            <person name="Sichtig H."/>
        </authorList>
    </citation>
    <scope>NUCLEOTIDE SEQUENCE [LARGE SCALE GENOMIC DNA]</scope>
    <source>
        <strain evidence="2 3">FDAARGOS_392</strain>
    </source>
</reference>
<dbReference type="EMBL" id="CP023525">
    <property type="protein sequence ID" value="ATF95131.1"/>
    <property type="molecule type" value="Genomic_DNA"/>
</dbReference>
<accession>A0A291E503</accession>
<sequence length="93" mass="10471">MLHTVTGARIVGTDRKQRNQTSGESIGLTSEDVASLFLKFFMFDLENGIWLANSGGTSLHMGDVICFRSFLSVISVTCRFCEDYQLEQMQRRA</sequence>
<organism evidence="2 3">
    <name type="scientific">Cedecea neteri</name>
    <dbReference type="NCBI Taxonomy" id="158822"/>
    <lineage>
        <taxon>Bacteria</taxon>
        <taxon>Pseudomonadati</taxon>
        <taxon>Pseudomonadota</taxon>
        <taxon>Gammaproteobacteria</taxon>
        <taxon>Enterobacterales</taxon>
        <taxon>Enterobacteriaceae</taxon>
        <taxon>Cedecea</taxon>
    </lineage>
</organism>
<dbReference type="AlphaFoldDB" id="A0A291E503"/>
<evidence type="ECO:0000313" key="3">
    <source>
        <dbReference type="Proteomes" id="UP000217979"/>
    </source>
</evidence>
<evidence type="ECO:0000256" key="1">
    <source>
        <dbReference type="SAM" id="MobiDB-lite"/>
    </source>
</evidence>
<protein>
    <submittedName>
        <fullName evidence="2">Uncharacterized protein</fullName>
    </submittedName>
</protein>
<proteinExistence type="predicted"/>
<gene>
    <name evidence="2" type="ORF">CO704_06255</name>
</gene>
<evidence type="ECO:0000313" key="2">
    <source>
        <dbReference type="EMBL" id="ATF95131.1"/>
    </source>
</evidence>